<evidence type="ECO:0000256" key="1">
    <source>
        <dbReference type="SAM" id="MobiDB-lite"/>
    </source>
</evidence>
<dbReference type="Gene3D" id="2.30.29.30">
    <property type="entry name" value="Pleckstrin-homology domain (PH domain)/Phosphotyrosine-binding domain (PTB)"/>
    <property type="match status" value="1"/>
</dbReference>
<dbReference type="InterPro" id="IPR050302">
    <property type="entry name" value="Rab_GAP_TBC_domain"/>
</dbReference>
<feature type="transmembrane region" description="Helical" evidence="2">
    <location>
        <begin position="1016"/>
        <end position="1036"/>
    </location>
</feature>
<keyword evidence="5" id="KW-1185">Reference proteome</keyword>
<feature type="compositionally biased region" description="Polar residues" evidence="1">
    <location>
        <begin position="593"/>
        <end position="622"/>
    </location>
</feature>
<dbReference type="SMART" id="SM00164">
    <property type="entry name" value="TBC"/>
    <property type="match status" value="1"/>
</dbReference>
<dbReference type="Gene3D" id="1.10.8.270">
    <property type="entry name" value="putative rabgap domain of human tbc1 domain family member 14 like domains"/>
    <property type="match status" value="1"/>
</dbReference>
<dbReference type="PANTHER" id="PTHR47219">
    <property type="entry name" value="RAB GTPASE-ACTIVATING PROTEIN 1-LIKE"/>
    <property type="match status" value="1"/>
</dbReference>
<evidence type="ECO:0000313" key="4">
    <source>
        <dbReference type="EMBL" id="CAK8684311.1"/>
    </source>
</evidence>
<dbReference type="Gene3D" id="1.10.472.80">
    <property type="entry name" value="Ypt/Rab-GAP domain of gyp1p, domain 3"/>
    <property type="match status" value="1"/>
</dbReference>
<comment type="caution">
    <text evidence="4">The sequence shown here is derived from an EMBL/GenBank/DDBJ whole genome shotgun (WGS) entry which is preliminary data.</text>
</comment>
<dbReference type="Gene3D" id="1.10.10.2750">
    <property type="match status" value="1"/>
</dbReference>
<feature type="domain" description="Rab-GAP TBC" evidence="3">
    <location>
        <begin position="848"/>
        <end position="1048"/>
    </location>
</feature>
<dbReference type="Pfam" id="PF00566">
    <property type="entry name" value="RabGAP-TBC"/>
    <property type="match status" value="1"/>
</dbReference>
<evidence type="ECO:0000259" key="3">
    <source>
        <dbReference type="PROSITE" id="PS50086"/>
    </source>
</evidence>
<feature type="compositionally biased region" description="Polar residues" evidence="1">
    <location>
        <begin position="680"/>
        <end position="706"/>
    </location>
</feature>
<accession>A0ABP0FXI1</accession>
<proteinExistence type="predicted"/>
<evidence type="ECO:0000256" key="2">
    <source>
        <dbReference type="SAM" id="Phobius"/>
    </source>
</evidence>
<keyword evidence="2" id="KW-0812">Transmembrane</keyword>
<dbReference type="InterPro" id="IPR011993">
    <property type="entry name" value="PH-like_dom_sf"/>
</dbReference>
<organism evidence="4 5">
    <name type="scientific">Clavelina lepadiformis</name>
    <name type="common">Light-bulb sea squirt</name>
    <name type="synonym">Ascidia lepadiformis</name>
    <dbReference type="NCBI Taxonomy" id="159417"/>
    <lineage>
        <taxon>Eukaryota</taxon>
        <taxon>Metazoa</taxon>
        <taxon>Chordata</taxon>
        <taxon>Tunicata</taxon>
        <taxon>Ascidiacea</taxon>
        <taxon>Aplousobranchia</taxon>
        <taxon>Clavelinidae</taxon>
        <taxon>Clavelina</taxon>
    </lineage>
</organism>
<feature type="region of interest" description="Disordered" evidence="1">
    <location>
        <begin position="669"/>
        <end position="719"/>
    </location>
</feature>
<dbReference type="SUPFAM" id="SSF47923">
    <property type="entry name" value="Ypt/Rab-GAP domain of gyp1p"/>
    <property type="match status" value="2"/>
</dbReference>
<dbReference type="InterPro" id="IPR000195">
    <property type="entry name" value="Rab-GAP-TBC_dom"/>
</dbReference>
<dbReference type="Proteomes" id="UP001642483">
    <property type="component" value="Unassembled WGS sequence"/>
</dbReference>
<sequence length="1209" mass="137542">MDHKNDLQPPVKRTYFLEYMGQLNLHRSYASVMSRWLTAAVKYRRKPQFCALTVDQDFVSVAKEEKVLIDLSENASGAVISDTKASNRLTAISNLNHPLAPTDTATDEEESQHCFGILPLKLPLEKIVEITSATDYERRCFSFFVDKGLENPLECHVFYENDVSLIDEVGETLNKFISWHKNSSPSASMISRNVKLEDLDSVRFEVMLLGKLQVKHEQQPYNFVDEAVGKYHSLEMEHVARMEEMKMINALNQSYENGNIHEHKNDHHENSMMTSELLHPIQINSLEIKDRRPSLDEVRQRCNSTDISQIAAMKRRKGRTRHCSEPSTAASLGFDKNKTRLLQIGKQSVTLICPDLTSRNVEIHFVDIQRCCQGIKCRDHFGVFVKDHHHHHSSIRDEFKFKCFLFKCADENVCDEIMLALRQACHTCNHGPDPMKKFHSLCKRIHSTSGSSADASWVERGVTLAAKCVAEFFCDADQKKAKQRIEERCKEELPKTHYEHLVVVMDIARQMFEEKQREHDIRIKQLRDSNGANVVSKKITLIKSRAKKSFTSFENFLGKGIQKMQELQQEAEHHIVSPVDKFKFTFADVPRSAPSTPVSNNTATAQAKRSRNRSGSPASFTDVSPLVGGEGSRNIALPEPIRPRSKTAEAGSIDQSSLNVRRKLQLNQDNSESVLAPSVAKTSASNMNSRSISTESTPAQSRSSTPVLKDLSPHLRGHSTGKKLTIHQEMFYKIGTPRKRKGSKTFDSPSMSEYLKPTSIINTPEAVRLAWRRAIQDQIILNRINRISSSSELDGSSANVPANMKLDYPEPDICPPAMNDVWIELLETDERNQYKIDQSVLHAAVRKGVPRALRGRVWSMLYEQWKLRLESTQRPLTSKCKLVKTPYHELLKLLTSEQHAILIDLGRTFPTYPYYSQQLGNGQLALFNVLKAYSLADVDVGYCQGLSFVAGLLLMHMPSSNEAFSMLCHLMAGMGCRKLYLPDMEALRVAVYQLSRLLHDFHKDLYDHLEKNDVTMMLFAAPWFLTMFASVLSFGFTARIFDLLFLEGTSALFKAALCLLSHHKKNILEEDGFESVVGYLKDKLPDMDDSSVKQVLSEIFDLNIEEKLRVYEVEYSVLEEGELFGFDESDGSPQDDAKDLRQKYDRLEQVHQTVTKFNVELVEQLEAARMQISSLQQGLTDMATMDEKRTLELESLKQVNESLKERQKV</sequence>
<dbReference type="SUPFAM" id="SSF50729">
    <property type="entry name" value="PH domain-like"/>
    <property type="match status" value="1"/>
</dbReference>
<dbReference type="PANTHER" id="PTHR47219:SF16">
    <property type="entry name" value="GTPASE ACTIVATING PROTEIN"/>
    <property type="match status" value="1"/>
</dbReference>
<name>A0ABP0FXI1_CLALP</name>
<protein>
    <recommendedName>
        <fullName evidence="3">Rab-GAP TBC domain-containing protein</fullName>
    </recommendedName>
</protein>
<dbReference type="InterPro" id="IPR035969">
    <property type="entry name" value="Rab-GAP_TBC_sf"/>
</dbReference>
<keyword evidence="2" id="KW-0472">Membrane</keyword>
<feature type="region of interest" description="Disordered" evidence="1">
    <location>
        <begin position="590"/>
        <end position="656"/>
    </location>
</feature>
<keyword evidence="2" id="KW-1133">Transmembrane helix</keyword>
<dbReference type="EMBL" id="CAWYQH010000097">
    <property type="protein sequence ID" value="CAK8684311.1"/>
    <property type="molecule type" value="Genomic_DNA"/>
</dbReference>
<gene>
    <name evidence="4" type="ORF">CVLEPA_LOCUS15299</name>
</gene>
<reference evidence="4 5" key="1">
    <citation type="submission" date="2024-02" db="EMBL/GenBank/DDBJ databases">
        <authorList>
            <person name="Daric V."/>
            <person name="Darras S."/>
        </authorList>
    </citation>
    <scope>NUCLEOTIDE SEQUENCE [LARGE SCALE GENOMIC DNA]</scope>
</reference>
<dbReference type="PROSITE" id="PS50086">
    <property type="entry name" value="TBC_RABGAP"/>
    <property type="match status" value="1"/>
</dbReference>
<evidence type="ECO:0000313" key="5">
    <source>
        <dbReference type="Proteomes" id="UP001642483"/>
    </source>
</evidence>